<dbReference type="PRINTS" id="PR00019">
    <property type="entry name" value="LEURICHRPT"/>
</dbReference>
<evidence type="ECO:0000256" key="6">
    <source>
        <dbReference type="ARBA" id="ARBA00022989"/>
    </source>
</evidence>
<reference evidence="10 11" key="1">
    <citation type="submission" date="2017-09" db="EMBL/GenBank/DDBJ databases">
        <authorList>
            <consortium name="International Durum Wheat Genome Sequencing Consortium (IDWGSC)"/>
            <person name="Milanesi L."/>
        </authorList>
    </citation>
    <scope>NUCLEOTIDE SEQUENCE [LARGE SCALE GENOMIC DNA]</scope>
    <source>
        <strain evidence="11">cv. Svevo</strain>
    </source>
</reference>
<dbReference type="SUPFAM" id="SSF52058">
    <property type="entry name" value="L domain-like"/>
    <property type="match status" value="1"/>
</dbReference>
<dbReference type="InterPro" id="IPR011009">
    <property type="entry name" value="Kinase-like_dom_sf"/>
</dbReference>
<evidence type="ECO:0000256" key="8">
    <source>
        <dbReference type="PROSITE-ProRule" id="PRU10141"/>
    </source>
</evidence>
<dbReference type="GO" id="GO:0005886">
    <property type="term" value="C:plasma membrane"/>
    <property type="evidence" value="ECO:0007669"/>
    <property type="project" value="UniProtKB-SubCell"/>
</dbReference>
<keyword evidence="11" id="KW-1185">Reference proteome</keyword>
<comment type="subcellular location">
    <subcellularLocation>
        <location evidence="1">Cell membrane</location>
        <topology evidence="1">Single-pass membrane protein</topology>
    </subcellularLocation>
</comment>
<feature type="transmembrane region" description="Helical" evidence="9">
    <location>
        <begin position="135"/>
        <end position="160"/>
    </location>
</feature>
<dbReference type="Gramene" id="TRITD1Av1G199880.5">
    <property type="protein sequence ID" value="TRITD1Av1G199880.5"/>
    <property type="gene ID" value="TRITD1Av1G199880"/>
</dbReference>
<dbReference type="Gene3D" id="3.30.200.20">
    <property type="entry name" value="Phosphorylase Kinase, domain 1"/>
    <property type="match status" value="1"/>
</dbReference>
<evidence type="ECO:0000256" key="3">
    <source>
        <dbReference type="ARBA" id="ARBA00022692"/>
    </source>
</evidence>
<evidence type="ECO:0000313" key="10">
    <source>
        <dbReference type="EMBL" id="VAH09519.1"/>
    </source>
</evidence>
<keyword evidence="7 9" id="KW-0472">Membrane</keyword>
<dbReference type="EMBL" id="LT934111">
    <property type="protein sequence ID" value="VAH09519.1"/>
    <property type="molecule type" value="Genomic_DNA"/>
</dbReference>
<dbReference type="InterPro" id="IPR001611">
    <property type="entry name" value="Leu-rich_rpt"/>
</dbReference>
<keyword evidence="2" id="KW-0433">Leucine-rich repeat</keyword>
<organism evidence="10 11">
    <name type="scientific">Triticum turgidum subsp. durum</name>
    <name type="common">Durum wheat</name>
    <name type="synonym">Triticum durum</name>
    <dbReference type="NCBI Taxonomy" id="4567"/>
    <lineage>
        <taxon>Eukaryota</taxon>
        <taxon>Viridiplantae</taxon>
        <taxon>Streptophyta</taxon>
        <taxon>Embryophyta</taxon>
        <taxon>Tracheophyta</taxon>
        <taxon>Spermatophyta</taxon>
        <taxon>Magnoliopsida</taxon>
        <taxon>Liliopsida</taxon>
        <taxon>Poales</taxon>
        <taxon>Poaceae</taxon>
        <taxon>BOP clade</taxon>
        <taxon>Pooideae</taxon>
        <taxon>Triticodae</taxon>
        <taxon>Triticeae</taxon>
        <taxon>Triticinae</taxon>
        <taxon>Triticum</taxon>
    </lineage>
</organism>
<accession>A0A9R0V214</accession>
<dbReference type="FunFam" id="3.80.10.10:FF:000129">
    <property type="entry name" value="Leucine-rich repeat receptor-like kinase"/>
    <property type="match status" value="1"/>
</dbReference>
<name>A0A9R0V214_TRITD</name>
<dbReference type="PANTHER" id="PTHR45631">
    <property type="entry name" value="OS07G0107800 PROTEIN-RELATED"/>
    <property type="match status" value="1"/>
</dbReference>
<dbReference type="SUPFAM" id="SSF56112">
    <property type="entry name" value="Protein kinase-like (PK-like)"/>
    <property type="match status" value="1"/>
</dbReference>
<dbReference type="PROSITE" id="PS00107">
    <property type="entry name" value="PROTEIN_KINASE_ATP"/>
    <property type="match status" value="1"/>
</dbReference>
<dbReference type="Proteomes" id="UP000324705">
    <property type="component" value="Chromosome 1A"/>
</dbReference>
<keyword evidence="8" id="KW-0067">ATP-binding</keyword>
<dbReference type="Gene3D" id="3.80.10.10">
    <property type="entry name" value="Ribonuclease Inhibitor"/>
    <property type="match status" value="1"/>
</dbReference>
<protein>
    <recommendedName>
        <fullName evidence="12">Protein kinase domain-containing protein</fullName>
    </recommendedName>
</protein>
<evidence type="ECO:0000256" key="5">
    <source>
        <dbReference type="ARBA" id="ARBA00022737"/>
    </source>
</evidence>
<dbReference type="InterPro" id="IPR032675">
    <property type="entry name" value="LRR_dom_sf"/>
</dbReference>
<feature type="binding site" evidence="8">
    <location>
        <position position="221"/>
    </location>
    <ligand>
        <name>ATP</name>
        <dbReference type="ChEBI" id="CHEBI:30616"/>
    </ligand>
</feature>
<keyword evidence="4" id="KW-0732">Signal</keyword>
<dbReference type="Pfam" id="PF13855">
    <property type="entry name" value="LRR_8"/>
    <property type="match status" value="1"/>
</dbReference>
<keyword evidence="8" id="KW-0547">Nucleotide-binding</keyword>
<dbReference type="AlphaFoldDB" id="A0A9R0V214"/>
<sequence>MKRNWMGDPCAPKTFVWDGLTCSYVIPGRPRITSINMSSGGLKGEISSYFADLKDIQSLDLSYNKLTGSIPNVLAQLPSLVLLDLTGNQLNGSIPSGLLKRSQDGTLTLRYNKNPNLCINKNSCQPTKGENNSKIVIYIVVPIVAVVVIGALVVLLILIVRKKKGSTKSNKQQDRQHLDNHRFTYKELETITDNFKTVLGQGGFGTVYDGFLQDGTQVAVKLRSQSSSQDVREFLTEERTTRMYP</sequence>
<evidence type="ECO:0000256" key="2">
    <source>
        <dbReference type="ARBA" id="ARBA00022614"/>
    </source>
</evidence>
<evidence type="ECO:0000313" key="11">
    <source>
        <dbReference type="Proteomes" id="UP000324705"/>
    </source>
</evidence>
<dbReference type="PANTHER" id="PTHR45631:SF217">
    <property type="entry name" value="PROTEIN KINASE DOMAIN-CONTAINING PROTEIN"/>
    <property type="match status" value="1"/>
</dbReference>
<gene>
    <name evidence="10" type="ORF">TRITD_1Av1G199880</name>
</gene>
<evidence type="ECO:0000256" key="1">
    <source>
        <dbReference type="ARBA" id="ARBA00004162"/>
    </source>
</evidence>
<keyword evidence="5" id="KW-0677">Repeat</keyword>
<keyword evidence="3 9" id="KW-0812">Transmembrane</keyword>
<evidence type="ECO:0008006" key="12">
    <source>
        <dbReference type="Google" id="ProtNLM"/>
    </source>
</evidence>
<evidence type="ECO:0000256" key="9">
    <source>
        <dbReference type="SAM" id="Phobius"/>
    </source>
</evidence>
<keyword evidence="6 9" id="KW-1133">Transmembrane helix</keyword>
<evidence type="ECO:0000256" key="4">
    <source>
        <dbReference type="ARBA" id="ARBA00022729"/>
    </source>
</evidence>
<proteinExistence type="predicted"/>
<dbReference type="GO" id="GO:0005524">
    <property type="term" value="F:ATP binding"/>
    <property type="evidence" value="ECO:0007669"/>
    <property type="project" value="UniProtKB-UniRule"/>
</dbReference>
<dbReference type="InterPro" id="IPR017441">
    <property type="entry name" value="Protein_kinase_ATP_BS"/>
</dbReference>
<evidence type="ECO:0000256" key="7">
    <source>
        <dbReference type="ARBA" id="ARBA00023136"/>
    </source>
</evidence>